<evidence type="ECO:0000256" key="6">
    <source>
        <dbReference type="SAM" id="Phobius"/>
    </source>
</evidence>
<dbReference type="GO" id="GO:0016020">
    <property type="term" value="C:membrane"/>
    <property type="evidence" value="ECO:0007669"/>
    <property type="project" value="UniProtKB-SubCell"/>
</dbReference>
<dbReference type="PIRSF" id="PIRSF006060">
    <property type="entry name" value="AA_transporter"/>
    <property type="match status" value="1"/>
</dbReference>
<evidence type="ECO:0008006" key="9">
    <source>
        <dbReference type="Google" id="ProtNLM"/>
    </source>
</evidence>
<evidence type="ECO:0000256" key="3">
    <source>
        <dbReference type="ARBA" id="ARBA00022692"/>
    </source>
</evidence>
<reference evidence="7 8" key="1">
    <citation type="journal article" date="2024" name="Nat. Commun.">
        <title>Phylogenomics reveals the evolutionary origins of lichenization in chlorophyte algae.</title>
        <authorList>
            <person name="Puginier C."/>
            <person name="Libourel C."/>
            <person name="Otte J."/>
            <person name="Skaloud P."/>
            <person name="Haon M."/>
            <person name="Grisel S."/>
            <person name="Petersen M."/>
            <person name="Berrin J.G."/>
            <person name="Delaux P.M."/>
            <person name="Dal Grande F."/>
            <person name="Keller J."/>
        </authorList>
    </citation>
    <scope>NUCLEOTIDE SEQUENCE [LARGE SCALE GENOMIC DNA]</scope>
    <source>
        <strain evidence="7 8">SAG 2036</strain>
    </source>
</reference>
<feature type="transmembrane region" description="Helical" evidence="6">
    <location>
        <begin position="432"/>
        <end position="449"/>
    </location>
</feature>
<sequence>MSPIVGLSIGLNYAWQVGGPGPASWGWALTSVMTLCIGLSLAEILSGLPVSGGPFFWTSLLGGRHGALLSWITGWCNLFGLTALTASSALATIYNVAAVVQALTGVTLSVWQQLLILQGILVVSGAVNSSSPTLLTQCMFYGTFINIAGVIFVVLLLPTVGPWRQSPKFVWGTFFDRSLSSFIVPSNGYLWIQGTCLPRFVLAGFDSCSHLSEEIKGANSSAPRAMIWSIIASSSIGYALLVGVLFCVQVPDNLFYASAKNGYALGQLFFDVFNARFGSGVGSVSAMSVCILAGIMTTIACITSTSRMMFSFARSKALPFSRFFSYMSPSQHMPIRTVWLAVLLPCAASTIMLMPNPYFFGTMVAYGFAGMQLAHGLPILCRLTISRHTFEPGPIHLGQWSCTIGWISVAWIILIMAVLSLPSSVPVTLQEVQFPVIFGLGGSLVAWFIPKWGARHYYIDPKQHAALAIHMPLLEHGKTD</sequence>
<keyword evidence="8" id="KW-1185">Reference proteome</keyword>
<dbReference type="GO" id="GO:0022857">
    <property type="term" value="F:transmembrane transporter activity"/>
    <property type="evidence" value="ECO:0007669"/>
    <property type="project" value="InterPro"/>
</dbReference>
<comment type="subcellular location">
    <subcellularLocation>
        <location evidence="1">Membrane</location>
        <topology evidence="1">Multi-pass membrane protein</topology>
    </subcellularLocation>
</comment>
<feature type="transmembrane region" description="Helical" evidence="6">
    <location>
        <begin position="25"/>
        <end position="48"/>
    </location>
</feature>
<feature type="transmembrane region" description="Helical" evidence="6">
    <location>
        <begin position="106"/>
        <end position="127"/>
    </location>
</feature>
<dbReference type="PANTHER" id="PTHR45649">
    <property type="entry name" value="AMINO-ACID PERMEASE BAT1"/>
    <property type="match status" value="1"/>
</dbReference>
<evidence type="ECO:0000256" key="2">
    <source>
        <dbReference type="ARBA" id="ARBA00022448"/>
    </source>
</evidence>
<feature type="transmembrane region" description="Helical" evidence="6">
    <location>
        <begin position="68"/>
        <end position="94"/>
    </location>
</feature>
<feature type="transmembrane region" description="Helical" evidence="6">
    <location>
        <begin position="225"/>
        <end position="246"/>
    </location>
</feature>
<feature type="transmembrane region" description="Helical" evidence="6">
    <location>
        <begin position="359"/>
        <end position="385"/>
    </location>
</feature>
<dbReference type="EMBL" id="JALJOQ010000103">
    <property type="protein sequence ID" value="KAK9797823.1"/>
    <property type="molecule type" value="Genomic_DNA"/>
</dbReference>
<gene>
    <name evidence="7" type="ORF">WJX73_002546</name>
</gene>
<protein>
    <recommendedName>
        <fullName evidence="9">Amino acid transporter</fullName>
    </recommendedName>
</protein>
<keyword evidence="2" id="KW-0813">Transport</keyword>
<evidence type="ECO:0000256" key="5">
    <source>
        <dbReference type="ARBA" id="ARBA00023136"/>
    </source>
</evidence>
<keyword evidence="5 6" id="KW-0472">Membrane</keyword>
<feature type="transmembrane region" description="Helical" evidence="6">
    <location>
        <begin position="139"/>
        <end position="160"/>
    </location>
</feature>
<dbReference type="InterPro" id="IPR002293">
    <property type="entry name" value="AA/rel_permease1"/>
</dbReference>
<feature type="transmembrane region" description="Helical" evidence="6">
    <location>
        <begin position="286"/>
        <end position="312"/>
    </location>
</feature>
<dbReference type="Proteomes" id="UP001465755">
    <property type="component" value="Unassembled WGS sequence"/>
</dbReference>
<keyword evidence="3 6" id="KW-0812">Transmembrane</keyword>
<feature type="transmembrane region" description="Helical" evidence="6">
    <location>
        <begin position="333"/>
        <end position="353"/>
    </location>
</feature>
<dbReference type="PANTHER" id="PTHR45649:SF26">
    <property type="entry name" value="OS04G0435100 PROTEIN"/>
    <property type="match status" value="1"/>
</dbReference>
<name>A0AAW1NT95_9CHLO</name>
<proteinExistence type="predicted"/>
<evidence type="ECO:0000256" key="1">
    <source>
        <dbReference type="ARBA" id="ARBA00004141"/>
    </source>
</evidence>
<accession>A0AAW1NT95</accession>
<organism evidence="7 8">
    <name type="scientific">Symbiochloris irregularis</name>
    <dbReference type="NCBI Taxonomy" id="706552"/>
    <lineage>
        <taxon>Eukaryota</taxon>
        <taxon>Viridiplantae</taxon>
        <taxon>Chlorophyta</taxon>
        <taxon>core chlorophytes</taxon>
        <taxon>Trebouxiophyceae</taxon>
        <taxon>Trebouxiales</taxon>
        <taxon>Trebouxiaceae</taxon>
        <taxon>Symbiochloris</taxon>
    </lineage>
</organism>
<evidence type="ECO:0000313" key="8">
    <source>
        <dbReference type="Proteomes" id="UP001465755"/>
    </source>
</evidence>
<dbReference type="AlphaFoldDB" id="A0AAW1NT95"/>
<dbReference type="Gene3D" id="1.20.1740.10">
    <property type="entry name" value="Amino acid/polyamine transporter I"/>
    <property type="match status" value="1"/>
</dbReference>
<keyword evidence="4 6" id="KW-1133">Transmembrane helix</keyword>
<evidence type="ECO:0000313" key="7">
    <source>
        <dbReference type="EMBL" id="KAK9797823.1"/>
    </source>
</evidence>
<feature type="transmembrane region" description="Helical" evidence="6">
    <location>
        <begin position="397"/>
        <end position="420"/>
    </location>
</feature>
<evidence type="ECO:0000256" key="4">
    <source>
        <dbReference type="ARBA" id="ARBA00022989"/>
    </source>
</evidence>
<comment type="caution">
    <text evidence="7">The sequence shown here is derived from an EMBL/GenBank/DDBJ whole genome shotgun (WGS) entry which is preliminary data.</text>
</comment>
<dbReference type="Pfam" id="PF13520">
    <property type="entry name" value="AA_permease_2"/>
    <property type="match status" value="1"/>
</dbReference>